<reference evidence="4" key="1">
    <citation type="submission" date="2021-02" db="EMBL/GenBank/DDBJ databases">
        <authorList>
            <person name="Nowell W R."/>
        </authorList>
    </citation>
    <scope>NUCLEOTIDE SEQUENCE</scope>
</reference>
<dbReference type="EMBL" id="CAJNOU010000203">
    <property type="protein sequence ID" value="CAF0913679.1"/>
    <property type="molecule type" value="Genomic_DNA"/>
</dbReference>
<dbReference type="Proteomes" id="UP000663889">
    <property type="component" value="Unassembled WGS sequence"/>
</dbReference>
<gene>
    <name evidence="4" type="ORF">SEV965_LOCUS6280</name>
</gene>
<keyword evidence="2" id="KW-0812">Transmembrane</keyword>
<evidence type="ECO:0000313" key="4">
    <source>
        <dbReference type="EMBL" id="CAF0913679.1"/>
    </source>
</evidence>
<dbReference type="PANTHER" id="PTHR28336:SF4">
    <property type="entry name" value="DEATH DOMAIN-CONTAINING PROTEIN 1"/>
    <property type="match status" value="1"/>
</dbReference>
<dbReference type="Gene3D" id="1.10.533.10">
    <property type="entry name" value="Death Domain, Fas"/>
    <property type="match status" value="2"/>
</dbReference>
<dbReference type="AlphaFoldDB" id="A0A814ADV5"/>
<feature type="domain" description="Death" evidence="3">
    <location>
        <begin position="842"/>
        <end position="909"/>
    </location>
</feature>
<keyword evidence="2" id="KW-1133">Transmembrane helix</keyword>
<keyword evidence="2" id="KW-0472">Membrane</keyword>
<feature type="transmembrane region" description="Helical" evidence="2">
    <location>
        <begin position="956"/>
        <end position="976"/>
    </location>
</feature>
<evidence type="ECO:0000313" key="5">
    <source>
        <dbReference type="Proteomes" id="UP000663889"/>
    </source>
</evidence>
<proteinExistence type="predicted"/>
<evidence type="ECO:0000256" key="1">
    <source>
        <dbReference type="SAM" id="Coils"/>
    </source>
</evidence>
<comment type="caution">
    <text evidence="4">The sequence shown here is derived from an EMBL/GenBank/DDBJ whole genome shotgun (WGS) entry which is preliminary data.</text>
</comment>
<evidence type="ECO:0000259" key="3">
    <source>
        <dbReference type="PROSITE" id="PS50017"/>
    </source>
</evidence>
<sequence>MAITMLDKPLGDLRREIADLRQLNISHDYDINKLGTIITVSKNSLRETENYQQQLLQQLQQFEVSLADINQILRANMKQKAQLEQQQEQESDTDIELHAKLMALNAEALECRAAAVQLQQQAKMALIKAAEIEKRANDELAQQAREMKLKQQEIERDRAAELERRVRLEEERQRLNELQQQQKERLLATTKIQQQEQDEYANWKERDFMNNDQYPQCIFRLAPDTLSMPIDVIFLKVSETENLLDNQEELISTPLEVKFDSTAYQQQTILISIPYIIKRSTHRENIIKIRQSNGIWMPTDTKESIFDAYKEKRFVECKLNQSVSCAVVSRLKRDTILINKQSSGRFLSDADHRLTIQWPKNVCSTDFHINLRVLPVDLPTFTQFSKNFSNECQGLLAVGPIIELHYDDITLLKPIQFTLPILVQTKKKVKSTKPTTVESQASQQTTTNQPSQQEIILQQQQAIFKSLLGEDLSNERLVLLYSSHNENIWHIDKNVNLIDSKSHDIITTNMQYLHSRMIIARYDKQFISTKQLQTTINLLEQSLNQRTVSLILRRRLSNPNEICFVCCSNQRINTIDNDLEQENFIDNEQQSKELTLQEGQLLQLRFRGNVLPIEYNQQSYPFAFNTYFPFYFQTNVYEIDKYSQHLSSFYYGFVQIFTKGKISKPITKDLEKKKQQLDIVKQDWYETDICIAELVIRLPKPREGIRVPTPKTSTTFTSEGILTPILFHEISASLYDDEWRRLARRLGMTRIRIEAIEHEYQDEAPYYMLLTWFKRAPRSVDKDLLLIHGLMNINRWDIAQELQSMKEAKSQEQITSSKDDQLRILSVPFNRICQHDECVRMWKLIARELTLTNEDIQRIEEQYSSKQEQCLRSLEQWALNNSQADIKSLSRIIRSLGFKSLSPAFINNILLYISTSSSIPILHIIRFLIVMAAFAWTMYASTRFLGQIQHPNRRMLVLYPIFLFYFLITWLIILRAHPK</sequence>
<dbReference type="Gene3D" id="2.60.220.30">
    <property type="match status" value="1"/>
</dbReference>
<name>A0A814ADV5_9BILA</name>
<protein>
    <recommendedName>
        <fullName evidence="3">Death domain-containing protein</fullName>
    </recommendedName>
</protein>
<dbReference type="CDD" id="cd01670">
    <property type="entry name" value="Death"/>
    <property type="match status" value="1"/>
</dbReference>
<dbReference type="SUPFAM" id="SSF47986">
    <property type="entry name" value="DEATH domain"/>
    <property type="match status" value="2"/>
</dbReference>
<feature type="coiled-coil region" evidence="1">
    <location>
        <begin position="66"/>
        <end position="198"/>
    </location>
</feature>
<organism evidence="4 5">
    <name type="scientific">Rotaria sordida</name>
    <dbReference type="NCBI Taxonomy" id="392033"/>
    <lineage>
        <taxon>Eukaryota</taxon>
        <taxon>Metazoa</taxon>
        <taxon>Spiralia</taxon>
        <taxon>Gnathifera</taxon>
        <taxon>Rotifera</taxon>
        <taxon>Eurotatoria</taxon>
        <taxon>Bdelloidea</taxon>
        <taxon>Philodinida</taxon>
        <taxon>Philodinidae</taxon>
        <taxon>Rotaria</taxon>
    </lineage>
</organism>
<feature type="domain" description="Death" evidence="3">
    <location>
        <begin position="738"/>
        <end position="806"/>
    </location>
</feature>
<accession>A0A814ADV5</accession>
<dbReference type="PANTHER" id="PTHR28336">
    <property type="entry name" value="BA1-643"/>
    <property type="match status" value="1"/>
</dbReference>
<dbReference type="Pfam" id="PF00531">
    <property type="entry name" value="Death"/>
    <property type="match status" value="2"/>
</dbReference>
<dbReference type="InterPro" id="IPR000488">
    <property type="entry name" value="Death_dom"/>
</dbReference>
<dbReference type="InterPro" id="IPR011029">
    <property type="entry name" value="DEATH-like_dom_sf"/>
</dbReference>
<evidence type="ECO:0000256" key="2">
    <source>
        <dbReference type="SAM" id="Phobius"/>
    </source>
</evidence>
<dbReference type="GO" id="GO:0007165">
    <property type="term" value="P:signal transduction"/>
    <property type="evidence" value="ECO:0007669"/>
    <property type="project" value="InterPro"/>
</dbReference>
<keyword evidence="1" id="KW-0175">Coiled coil</keyword>
<dbReference type="PROSITE" id="PS50017">
    <property type="entry name" value="DEATH_DOMAIN"/>
    <property type="match status" value="2"/>
</dbReference>
<feature type="transmembrane region" description="Helical" evidence="2">
    <location>
        <begin position="909"/>
        <end position="936"/>
    </location>
</feature>